<organism evidence="11 12">
    <name type="scientific">Eggerthella hominis</name>
    <dbReference type="NCBI Taxonomy" id="2763043"/>
    <lineage>
        <taxon>Bacteria</taxon>
        <taxon>Bacillati</taxon>
        <taxon>Actinomycetota</taxon>
        <taxon>Coriobacteriia</taxon>
        <taxon>Eggerthellales</taxon>
        <taxon>Eggerthellaceae</taxon>
        <taxon>Eggerthella</taxon>
    </lineage>
</organism>
<dbReference type="Gene3D" id="1.10.8.60">
    <property type="match status" value="1"/>
</dbReference>
<evidence type="ECO:0000256" key="3">
    <source>
        <dbReference type="ARBA" id="ARBA00022679"/>
    </source>
</evidence>
<dbReference type="PANTHER" id="PTHR34388:SF1">
    <property type="entry name" value="DNA POLYMERASE III SUBUNIT DELTA"/>
    <property type="match status" value="1"/>
</dbReference>
<feature type="domain" description="DNA polymerase III delta N-terminal" evidence="9">
    <location>
        <begin position="15"/>
        <end position="120"/>
    </location>
</feature>
<keyword evidence="5" id="KW-0235">DNA replication</keyword>
<dbReference type="InterPro" id="IPR048466">
    <property type="entry name" value="DNA_pol3_delta-like_C"/>
</dbReference>
<sequence>MATQKKQEAPLLPVYLIVGEDALKRDTVMKRLRARLSAMGDLSFNADEFNGETALGGDIVTACNTVPFASPVRLVEVRAADKLKKADAEELVGYLGSPNETTVLALVAEKLAKNTRLYKAVVACGKTAVIDCAPLKRYELPKTVRSMAVGHGVTLTEGAAAKLVDLVGEDTVHLDSEIKKIALAHRGTDAVNEHEIVEMVSRTAEVKPWEFVDAFAARDVRKCLLYLGRMDSVSPHALLAMCTTRLRELVCARSMADRGNPRGVAAALKAPDWRVKNHVNWARGFTAAELRRAIVASRDTERAMKSGTDPRSAFLDWVLHVTARRMDTYGNA</sequence>
<dbReference type="InterPro" id="IPR010372">
    <property type="entry name" value="DNA_pol3_delta_N"/>
</dbReference>
<dbReference type="Gene3D" id="3.40.50.300">
    <property type="entry name" value="P-loop containing nucleotide triphosphate hydrolases"/>
    <property type="match status" value="1"/>
</dbReference>
<dbReference type="EC" id="2.7.7.7" evidence="1"/>
<keyword evidence="4 11" id="KW-0548">Nucleotidyltransferase</keyword>
<evidence type="ECO:0000313" key="11">
    <source>
        <dbReference type="EMBL" id="MBC5582865.1"/>
    </source>
</evidence>
<evidence type="ECO:0000256" key="5">
    <source>
        <dbReference type="ARBA" id="ARBA00022705"/>
    </source>
</evidence>
<evidence type="ECO:0000256" key="6">
    <source>
        <dbReference type="ARBA" id="ARBA00022932"/>
    </source>
</evidence>
<comment type="similarity">
    <text evidence="7">Belongs to the DNA polymerase HolA subunit family.</text>
</comment>
<keyword evidence="6" id="KW-0239">DNA-directed DNA polymerase</keyword>
<dbReference type="InterPro" id="IPR008921">
    <property type="entry name" value="DNA_pol3_clamp-load_cplx_C"/>
</dbReference>
<proteinExistence type="inferred from homology"/>
<dbReference type="Gene3D" id="1.20.272.10">
    <property type="match status" value="1"/>
</dbReference>
<dbReference type="EMBL" id="JACOOA010000001">
    <property type="protein sequence ID" value="MBC5582865.1"/>
    <property type="molecule type" value="Genomic_DNA"/>
</dbReference>
<evidence type="ECO:0000256" key="2">
    <source>
        <dbReference type="ARBA" id="ARBA00017703"/>
    </source>
</evidence>
<dbReference type="Pfam" id="PF21694">
    <property type="entry name" value="DNA_pol3_delta_C"/>
    <property type="match status" value="1"/>
</dbReference>
<evidence type="ECO:0000259" key="10">
    <source>
        <dbReference type="Pfam" id="PF21694"/>
    </source>
</evidence>
<dbReference type="GO" id="GO:0003887">
    <property type="term" value="F:DNA-directed DNA polymerase activity"/>
    <property type="evidence" value="ECO:0007669"/>
    <property type="project" value="UniProtKB-EC"/>
</dbReference>
<evidence type="ECO:0000313" key="12">
    <source>
        <dbReference type="Proteomes" id="UP000622448"/>
    </source>
</evidence>
<dbReference type="PANTHER" id="PTHR34388">
    <property type="entry name" value="DNA POLYMERASE III SUBUNIT DELTA"/>
    <property type="match status" value="1"/>
</dbReference>
<dbReference type="Proteomes" id="UP000622448">
    <property type="component" value="Unassembled WGS sequence"/>
</dbReference>
<comment type="catalytic activity">
    <reaction evidence="8">
        <text>DNA(n) + a 2'-deoxyribonucleoside 5'-triphosphate = DNA(n+1) + diphosphate</text>
        <dbReference type="Rhea" id="RHEA:22508"/>
        <dbReference type="Rhea" id="RHEA-COMP:17339"/>
        <dbReference type="Rhea" id="RHEA-COMP:17340"/>
        <dbReference type="ChEBI" id="CHEBI:33019"/>
        <dbReference type="ChEBI" id="CHEBI:61560"/>
        <dbReference type="ChEBI" id="CHEBI:173112"/>
        <dbReference type="EC" id="2.7.7.7"/>
    </reaction>
</comment>
<accession>A0ABR7BND6</accession>
<protein>
    <recommendedName>
        <fullName evidence="2">DNA polymerase III subunit delta</fullName>
        <ecNumber evidence="1">2.7.7.7</ecNumber>
    </recommendedName>
</protein>
<reference evidence="11 12" key="1">
    <citation type="submission" date="2020-08" db="EMBL/GenBank/DDBJ databases">
        <title>Genome public.</title>
        <authorList>
            <person name="Liu C."/>
            <person name="Sun Q."/>
        </authorList>
    </citation>
    <scope>NUCLEOTIDE SEQUENCE [LARGE SCALE GENOMIC DNA]</scope>
    <source>
        <strain evidence="11 12">NSJ-70</strain>
    </source>
</reference>
<evidence type="ECO:0000256" key="7">
    <source>
        <dbReference type="ARBA" id="ARBA00034754"/>
    </source>
</evidence>
<gene>
    <name evidence="11" type="primary">holA</name>
    <name evidence="11" type="ORF">H8S61_01435</name>
</gene>
<keyword evidence="3 11" id="KW-0808">Transferase</keyword>
<evidence type="ECO:0000256" key="1">
    <source>
        <dbReference type="ARBA" id="ARBA00012417"/>
    </source>
</evidence>
<name>A0ABR7BND6_9ACTN</name>
<dbReference type="InterPro" id="IPR027417">
    <property type="entry name" value="P-loop_NTPase"/>
</dbReference>
<evidence type="ECO:0000256" key="4">
    <source>
        <dbReference type="ARBA" id="ARBA00022695"/>
    </source>
</evidence>
<dbReference type="NCBIfam" id="TIGR01128">
    <property type="entry name" value="holA"/>
    <property type="match status" value="1"/>
</dbReference>
<feature type="domain" description="DNA polymerase III delta subunit-like C-terminal" evidence="10">
    <location>
        <begin position="210"/>
        <end position="316"/>
    </location>
</feature>
<dbReference type="SUPFAM" id="SSF48019">
    <property type="entry name" value="post-AAA+ oligomerization domain-like"/>
    <property type="match status" value="1"/>
</dbReference>
<dbReference type="RefSeq" id="WP_186937699.1">
    <property type="nucleotide sequence ID" value="NZ_JACOOA010000001.1"/>
</dbReference>
<keyword evidence="12" id="KW-1185">Reference proteome</keyword>
<dbReference type="Pfam" id="PF06144">
    <property type="entry name" value="DNA_pol3_delta"/>
    <property type="match status" value="1"/>
</dbReference>
<evidence type="ECO:0000256" key="8">
    <source>
        <dbReference type="ARBA" id="ARBA00049244"/>
    </source>
</evidence>
<evidence type="ECO:0000259" key="9">
    <source>
        <dbReference type="Pfam" id="PF06144"/>
    </source>
</evidence>
<dbReference type="SUPFAM" id="SSF52540">
    <property type="entry name" value="P-loop containing nucleoside triphosphate hydrolases"/>
    <property type="match status" value="1"/>
</dbReference>
<comment type="caution">
    <text evidence="11">The sequence shown here is derived from an EMBL/GenBank/DDBJ whole genome shotgun (WGS) entry which is preliminary data.</text>
</comment>
<dbReference type="InterPro" id="IPR005790">
    <property type="entry name" value="DNA_polIII_delta"/>
</dbReference>